<dbReference type="EMBL" id="JACHWY010000002">
    <property type="protein sequence ID" value="MBB3047974.1"/>
    <property type="molecule type" value="Genomic_DNA"/>
</dbReference>
<dbReference type="AlphaFoldDB" id="A0A7W4Z5Y1"/>
<dbReference type="PRINTS" id="PR00081">
    <property type="entry name" value="GDHRDH"/>
</dbReference>
<dbReference type="GO" id="GO:0015996">
    <property type="term" value="P:chlorophyll catabolic process"/>
    <property type="evidence" value="ECO:0007669"/>
    <property type="project" value="TreeGrafter"/>
</dbReference>
<accession>A0A7W4Z5Y1</accession>
<organism evidence="2 3">
    <name type="scientific">Litorivivens lipolytica</name>
    <dbReference type="NCBI Taxonomy" id="1524264"/>
    <lineage>
        <taxon>Bacteria</taxon>
        <taxon>Pseudomonadati</taxon>
        <taxon>Pseudomonadota</taxon>
        <taxon>Gammaproteobacteria</taxon>
        <taxon>Litorivivens</taxon>
    </lineage>
</organism>
<dbReference type="PRINTS" id="PR00080">
    <property type="entry name" value="SDRFAMILY"/>
</dbReference>
<name>A0A7W4Z5Y1_9GAMM</name>
<evidence type="ECO:0000313" key="2">
    <source>
        <dbReference type="EMBL" id="MBB3047974.1"/>
    </source>
</evidence>
<sequence length="266" mass="28368">MSKSVVITGSTRGIGRGLAENFLKQGCNVVISATLQPAVDQAVSELAAQFGADKVVGQACDISEHSQLENLWRFAKAQCGTVDIWINNAGISLPRKPITDQSAEDLARITSINLNGVLFAANVVLGGMKAQGGGQFWVMEGFGSNGAAQPGMAAYGATKRGVNYLAKALRKDMAGSNVQVNVLSPGIVVTDLLIGDYDTSSPEWEKAKKIFNILGDKVETVTPWLVNGVLKAQKDGARVEWLTTGKAFRRFMTAGFNKRDLFAETA</sequence>
<gene>
    <name evidence="2" type="ORF">FHR99_002240</name>
</gene>
<comment type="caution">
    <text evidence="2">The sequence shown here is derived from an EMBL/GenBank/DDBJ whole genome shotgun (WGS) entry which is preliminary data.</text>
</comment>
<dbReference type="GO" id="GO:0034256">
    <property type="term" value="F:chlorophyll(ide) b reductase activity"/>
    <property type="evidence" value="ECO:0007669"/>
    <property type="project" value="TreeGrafter"/>
</dbReference>
<evidence type="ECO:0000256" key="1">
    <source>
        <dbReference type="RuleBase" id="RU000363"/>
    </source>
</evidence>
<dbReference type="InterPro" id="IPR002347">
    <property type="entry name" value="SDR_fam"/>
</dbReference>
<dbReference type="Pfam" id="PF00106">
    <property type="entry name" value="adh_short"/>
    <property type="match status" value="1"/>
</dbReference>
<protein>
    <submittedName>
        <fullName evidence="2">NAD(P)-dependent dehydrogenase (Short-subunit alcohol dehydrogenase family)</fullName>
    </submittedName>
</protein>
<dbReference type="PANTHER" id="PTHR24314:SF21">
    <property type="entry name" value="CHLOROPHYLL(IDE) B REDUCTASE NYC1, CHLOROPLASTIC-RELATED"/>
    <property type="match status" value="1"/>
</dbReference>
<proteinExistence type="inferred from homology"/>
<dbReference type="RefSeq" id="WP_183410723.1">
    <property type="nucleotide sequence ID" value="NZ_JACHWY010000002.1"/>
</dbReference>
<evidence type="ECO:0000313" key="3">
    <source>
        <dbReference type="Proteomes" id="UP000537130"/>
    </source>
</evidence>
<keyword evidence="3" id="KW-1185">Reference proteome</keyword>
<dbReference type="Proteomes" id="UP000537130">
    <property type="component" value="Unassembled WGS sequence"/>
</dbReference>
<dbReference type="GO" id="GO:0010304">
    <property type="term" value="P:PSII associated light-harvesting complex II catabolic process"/>
    <property type="evidence" value="ECO:0007669"/>
    <property type="project" value="TreeGrafter"/>
</dbReference>
<reference evidence="2 3" key="1">
    <citation type="submission" date="2020-08" db="EMBL/GenBank/DDBJ databases">
        <title>Genomic Encyclopedia of Type Strains, Phase III (KMG-III): the genomes of soil and plant-associated and newly described type strains.</title>
        <authorList>
            <person name="Whitman W."/>
        </authorList>
    </citation>
    <scope>NUCLEOTIDE SEQUENCE [LARGE SCALE GENOMIC DNA]</scope>
    <source>
        <strain evidence="2 3">CECT 8654</strain>
    </source>
</reference>
<dbReference type="InterPro" id="IPR052625">
    <property type="entry name" value="Chl_b_Red"/>
</dbReference>
<dbReference type="Gene3D" id="3.40.50.720">
    <property type="entry name" value="NAD(P)-binding Rossmann-like Domain"/>
    <property type="match status" value="1"/>
</dbReference>
<dbReference type="SUPFAM" id="SSF51735">
    <property type="entry name" value="NAD(P)-binding Rossmann-fold domains"/>
    <property type="match status" value="1"/>
</dbReference>
<dbReference type="PANTHER" id="PTHR24314">
    <property type="entry name" value="NON-SPECIFIC LIPID TRANSFER PROTEIN-RELATED"/>
    <property type="match status" value="1"/>
</dbReference>
<dbReference type="CDD" id="cd05233">
    <property type="entry name" value="SDR_c"/>
    <property type="match status" value="1"/>
</dbReference>
<dbReference type="InterPro" id="IPR036291">
    <property type="entry name" value="NAD(P)-bd_dom_sf"/>
</dbReference>
<comment type="similarity">
    <text evidence="1">Belongs to the short-chain dehydrogenases/reductases (SDR) family.</text>
</comment>